<dbReference type="RefSeq" id="WP_284297941.1">
    <property type="nucleotide sequence ID" value="NZ_BSVA01000001.1"/>
</dbReference>
<keyword evidence="2" id="KW-0472">Membrane</keyword>
<comment type="caution">
    <text evidence="3">The sequence shown here is derived from an EMBL/GenBank/DDBJ whole genome shotgun (WGS) entry which is preliminary data.</text>
</comment>
<reference evidence="4" key="1">
    <citation type="journal article" date="2019" name="Int. J. Syst. Evol. Microbiol.">
        <title>The Global Catalogue of Microorganisms (GCM) 10K type strain sequencing project: providing services to taxonomists for standard genome sequencing and annotation.</title>
        <authorList>
            <consortium name="The Broad Institute Genomics Platform"/>
            <consortium name="The Broad Institute Genome Sequencing Center for Infectious Disease"/>
            <person name="Wu L."/>
            <person name="Ma J."/>
        </authorList>
    </citation>
    <scope>NUCLEOTIDE SEQUENCE [LARGE SCALE GENOMIC DNA]</scope>
    <source>
        <strain evidence="4">NBRC 108755</strain>
    </source>
</reference>
<keyword evidence="2" id="KW-0812">Transmembrane</keyword>
<evidence type="ECO:0000313" key="4">
    <source>
        <dbReference type="Proteomes" id="UP001157069"/>
    </source>
</evidence>
<feature type="transmembrane region" description="Helical" evidence="2">
    <location>
        <begin position="32"/>
        <end position="52"/>
    </location>
</feature>
<proteinExistence type="predicted"/>
<dbReference type="EMBL" id="BSVA01000001">
    <property type="protein sequence ID" value="GMA90284.1"/>
    <property type="molecule type" value="Genomic_DNA"/>
</dbReference>
<accession>A0ABQ6JQS1</accession>
<evidence type="ECO:0000256" key="2">
    <source>
        <dbReference type="SAM" id="Phobius"/>
    </source>
</evidence>
<feature type="region of interest" description="Disordered" evidence="1">
    <location>
        <begin position="1"/>
        <end position="22"/>
    </location>
</feature>
<evidence type="ECO:0000313" key="3">
    <source>
        <dbReference type="EMBL" id="GMA90284.1"/>
    </source>
</evidence>
<name>A0ABQ6JQS1_9MICO</name>
<dbReference type="Proteomes" id="UP001157069">
    <property type="component" value="Unassembled WGS sequence"/>
</dbReference>
<protein>
    <submittedName>
        <fullName evidence="3">Uncharacterized protein</fullName>
    </submittedName>
</protein>
<keyword evidence="4" id="KW-1185">Reference proteome</keyword>
<sequence length="100" mass="10446">MNDAIPTETLASDATVDPASASEHLPRPRIRVGAVLWGLVLLAAGGTVLWLASSPARRADALDTVLGLDGFGWAFVIVVTLGATITVLALAAVIRRLQHH</sequence>
<feature type="transmembrane region" description="Helical" evidence="2">
    <location>
        <begin position="72"/>
        <end position="94"/>
    </location>
</feature>
<keyword evidence="2" id="KW-1133">Transmembrane helix</keyword>
<organism evidence="3 4">
    <name type="scientific">Homoserinibacter gongjuensis</name>
    <dbReference type="NCBI Taxonomy" id="1162968"/>
    <lineage>
        <taxon>Bacteria</taxon>
        <taxon>Bacillati</taxon>
        <taxon>Actinomycetota</taxon>
        <taxon>Actinomycetes</taxon>
        <taxon>Micrococcales</taxon>
        <taxon>Microbacteriaceae</taxon>
        <taxon>Homoserinibacter</taxon>
    </lineage>
</organism>
<evidence type="ECO:0000256" key="1">
    <source>
        <dbReference type="SAM" id="MobiDB-lite"/>
    </source>
</evidence>
<gene>
    <name evidence="3" type="ORF">GCM10025869_08130</name>
</gene>